<feature type="coiled-coil region" evidence="1">
    <location>
        <begin position="72"/>
        <end position="112"/>
    </location>
</feature>
<dbReference type="AlphaFoldDB" id="A0AAU7VQ18"/>
<evidence type="ECO:0000256" key="1">
    <source>
        <dbReference type="SAM" id="Coils"/>
    </source>
</evidence>
<name>A0AAU7VQ18_9FIRM</name>
<evidence type="ECO:0000313" key="2">
    <source>
        <dbReference type="EMBL" id="XBX76042.1"/>
    </source>
</evidence>
<accession>A0AAU7VQ18</accession>
<reference evidence="2" key="1">
    <citation type="journal article" date="2013" name="Extremophiles">
        <title>Proteinivorax tanatarense gen. nov., sp. nov., an anaerobic, haloalkaliphilic, proteolytic bacterium isolated from a decaying algal bloom, and proposal of Proteinivoraceae fam. nov.</title>
        <authorList>
            <person name="Kevbrin V."/>
            <person name="Boltyanskaya Y."/>
            <person name="Zhilina T."/>
            <person name="Kolganova T."/>
            <person name="Lavrentjeva E."/>
            <person name="Kuznetsov B."/>
        </authorList>
    </citation>
    <scope>NUCLEOTIDE SEQUENCE</scope>
    <source>
        <strain evidence="2">Z-910T</strain>
    </source>
</reference>
<proteinExistence type="predicted"/>
<reference evidence="2" key="2">
    <citation type="submission" date="2024-06" db="EMBL/GenBank/DDBJ databases">
        <authorList>
            <person name="Petrova K.O."/>
            <person name="Toshchakov S.V."/>
            <person name="Boltjanskaja Y.V."/>
            <person name="Kevbrin V."/>
        </authorList>
    </citation>
    <scope>NUCLEOTIDE SEQUENCE</scope>
    <source>
        <strain evidence="2">Z-910T</strain>
    </source>
</reference>
<gene>
    <name evidence="2" type="ORF">PRVXT_001217</name>
</gene>
<keyword evidence="1" id="KW-0175">Coiled coil</keyword>
<sequence>MTKLVQVLASIIILATLGLGSFIFYTNNNSSDPVFQQSYLYEKMDFYNGYQYIENTQYQKALTFYQTNDYDNESLESKKEQLILVLRRLVNAEKEYTQKKSLLEEVEQAKDEVFNPTFEKMEELYLIYELSEQTLKDDIYNIETTQASNLLDKWSNNKEEYITFIDELSETSFPYMTDDQQDSLYKSALYSITPVNITYRLTHTNDDINESDLRLIEQSWNYWEQEYKAVMAFITSFQDSYYLLTEEVEDLKLGYKGIESQLYSLIPNLSKTDL</sequence>
<protein>
    <submittedName>
        <fullName evidence="2">Uncharacterized protein</fullName>
    </submittedName>
</protein>
<organism evidence="2">
    <name type="scientific">Proteinivorax tanatarense</name>
    <dbReference type="NCBI Taxonomy" id="1260629"/>
    <lineage>
        <taxon>Bacteria</taxon>
        <taxon>Bacillati</taxon>
        <taxon>Bacillota</taxon>
        <taxon>Clostridia</taxon>
        <taxon>Eubacteriales</taxon>
        <taxon>Proteinivoracaceae</taxon>
        <taxon>Proteinivorax</taxon>
    </lineage>
</organism>
<dbReference type="EMBL" id="CP158367">
    <property type="protein sequence ID" value="XBX76042.1"/>
    <property type="molecule type" value="Genomic_DNA"/>
</dbReference>
<dbReference type="RefSeq" id="WP_350344777.1">
    <property type="nucleotide sequence ID" value="NZ_CP158367.1"/>
</dbReference>